<evidence type="ECO:0000313" key="3">
    <source>
        <dbReference type="Proteomes" id="UP000308037"/>
    </source>
</evidence>
<dbReference type="SUPFAM" id="SSF56784">
    <property type="entry name" value="HAD-like"/>
    <property type="match status" value="1"/>
</dbReference>
<evidence type="ECO:0008006" key="4">
    <source>
        <dbReference type="Google" id="ProtNLM"/>
    </source>
</evidence>
<keyword evidence="3" id="KW-1185">Reference proteome</keyword>
<evidence type="ECO:0000256" key="1">
    <source>
        <dbReference type="PIRSR" id="PIRSR610708-1"/>
    </source>
</evidence>
<gene>
    <name evidence="2" type="ORF">DM868_13430</name>
</gene>
<dbReference type="InterPro" id="IPR010708">
    <property type="entry name" value="5'(3')-deoxyribonucleotidase"/>
</dbReference>
<dbReference type="GO" id="GO:0009264">
    <property type="term" value="P:deoxyribonucleotide catabolic process"/>
    <property type="evidence" value="ECO:0007669"/>
    <property type="project" value="InterPro"/>
</dbReference>
<evidence type="ECO:0000313" key="2">
    <source>
        <dbReference type="EMBL" id="TKR24926.1"/>
    </source>
</evidence>
<comment type="caution">
    <text evidence="2">The sequence shown here is derived from an EMBL/GenBank/DDBJ whole genome shotgun (WGS) entry which is preliminary data.</text>
</comment>
<dbReference type="RefSeq" id="WP_137277348.1">
    <property type="nucleotide sequence ID" value="NZ_QKNX01000006.1"/>
</dbReference>
<feature type="active site" description="Nucleophile" evidence="1">
    <location>
        <position position="15"/>
    </location>
</feature>
<dbReference type="InterPro" id="IPR036412">
    <property type="entry name" value="HAD-like_sf"/>
</dbReference>
<sequence length="189" mass="20963">MTDRPLPTGSTLLVDLDGVVAEQLPRLCTHLRREYDHDVEPNEIDAWSYDVPGVDGHVGHVIGELMTDHAEWYFGGMEPRPGVAETLSTLRSAYRIEIATHRIPETHDVSKAWLDEHGIEYDAFHDEVPRDKGALDGDALIDDYHGNVANALSAGKTGFLMRQPYSDPAACDGAHVVDSWDDVRTLFSV</sequence>
<reference evidence="2 3" key="1">
    <citation type="submission" date="2019-04" db="EMBL/GenBank/DDBJ databases">
        <title>Natronomonas sp. F20-122 a newhaloarchaeon isolated from a saline saltern of Isla Bacuta, Huelva, Spain.</title>
        <authorList>
            <person name="Duran-Viseras A."/>
            <person name="Sanchez-Porro C."/>
            <person name="Ventosa A."/>
        </authorList>
    </citation>
    <scope>NUCLEOTIDE SEQUENCE [LARGE SCALE GENOMIC DNA]</scope>
    <source>
        <strain evidence="2 3">F20-122</strain>
    </source>
</reference>
<name>A0A4U5J9T2_9EURY</name>
<feature type="active site" description="Proton donor" evidence="1">
    <location>
        <position position="17"/>
    </location>
</feature>
<proteinExistence type="predicted"/>
<dbReference type="Pfam" id="PF06941">
    <property type="entry name" value="NT5C"/>
    <property type="match status" value="1"/>
</dbReference>
<accession>A0A4U5J9T2</accession>
<dbReference type="Proteomes" id="UP000308037">
    <property type="component" value="Unassembled WGS sequence"/>
</dbReference>
<dbReference type="EMBL" id="QKNX01000006">
    <property type="protein sequence ID" value="TKR24926.1"/>
    <property type="molecule type" value="Genomic_DNA"/>
</dbReference>
<dbReference type="AlphaFoldDB" id="A0A4U5J9T2"/>
<organism evidence="2 3">
    <name type="scientific">Natronomonas salsuginis</name>
    <dbReference type="NCBI Taxonomy" id="2217661"/>
    <lineage>
        <taxon>Archaea</taxon>
        <taxon>Methanobacteriati</taxon>
        <taxon>Methanobacteriota</taxon>
        <taxon>Stenosarchaea group</taxon>
        <taxon>Halobacteria</taxon>
        <taxon>Halobacteriales</taxon>
        <taxon>Natronomonadaceae</taxon>
        <taxon>Natronomonas</taxon>
    </lineage>
</organism>
<protein>
    <recommendedName>
        <fullName evidence="4">HAD family hydrolase</fullName>
    </recommendedName>
</protein>
<dbReference type="InterPro" id="IPR023214">
    <property type="entry name" value="HAD_sf"/>
</dbReference>
<dbReference type="GO" id="GO:0008253">
    <property type="term" value="F:5'-nucleotidase activity"/>
    <property type="evidence" value="ECO:0007669"/>
    <property type="project" value="InterPro"/>
</dbReference>
<dbReference type="Gene3D" id="3.40.50.1000">
    <property type="entry name" value="HAD superfamily/HAD-like"/>
    <property type="match status" value="1"/>
</dbReference>
<dbReference type="OrthoDB" id="337956at2157"/>